<accession>A0A834VYM0</accession>
<dbReference type="GO" id="GO:0016020">
    <property type="term" value="C:membrane"/>
    <property type="evidence" value="ECO:0007669"/>
    <property type="project" value="UniProtKB-SubCell"/>
</dbReference>
<keyword evidence="3 8" id="KW-0812">Transmembrane</keyword>
<dbReference type="GO" id="GO:0005516">
    <property type="term" value="F:calmodulin binding"/>
    <property type="evidence" value="ECO:0007669"/>
    <property type="project" value="UniProtKB-KW"/>
</dbReference>
<evidence type="ECO:0000256" key="3">
    <source>
        <dbReference type="ARBA" id="ARBA00022692"/>
    </source>
</evidence>
<keyword evidence="11" id="KW-1185">Reference proteome</keyword>
<name>A0A834VYM0_9FABA</name>
<feature type="transmembrane region" description="Helical" evidence="9">
    <location>
        <begin position="146"/>
        <end position="167"/>
    </location>
</feature>
<evidence type="ECO:0000256" key="8">
    <source>
        <dbReference type="RuleBase" id="RU280816"/>
    </source>
</evidence>
<dbReference type="InterPro" id="IPR004326">
    <property type="entry name" value="Mlo"/>
</dbReference>
<keyword evidence="6 8" id="KW-0472">Membrane</keyword>
<evidence type="ECO:0000256" key="1">
    <source>
        <dbReference type="ARBA" id="ARBA00004141"/>
    </source>
</evidence>
<dbReference type="PANTHER" id="PTHR31942">
    <property type="entry name" value="MLO-LIKE PROTEIN 1"/>
    <property type="match status" value="1"/>
</dbReference>
<reference evidence="10" key="1">
    <citation type="submission" date="2020-09" db="EMBL/GenBank/DDBJ databases">
        <title>Genome-Enabled Discovery of Anthraquinone Biosynthesis in Senna tora.</title>
        <authorList>
            <person name="Kang S.-H."/>
            <person name="Pandey R.P."/>
            <person name="Lee C.-M."/>
            <person name="Sim J.-S."/>
            <person name="Jeong J.-T."/>
            <person name="Choi B.-S."/>
            <person name="Jung M."/>
            <person name="Ginzburg D."/>
            <person name="Zhao K."/>
            <person name="Won S.Y."/>
            <person name="Oh T.-J."/>
            <person name="Yu Y."/>
            <person name="Kim N.-H."/>
            <person name="Lee O.R."/>
            <person name="Lee T.-H."/>
            <person name="Bashyal P."/>
            <person name="Kim T.-S."/>
            <person name="Lee W.-H."/>
            <person name="Kawkins C."/>
            <person name="Kim C.-K."/>
            <person name="Kim J.S."/>
            <person name="Ahn B.O."/>
            <person name="Rhee S.Y."/>
            <person name="Sohng J.K."/>
        </authorList>
    </citation>
    <scope>NUCLEOTIDE SEQUENCE</scope>
    <source>
        <tissue evidence="10">Leaf</tissue>
    </source>
</reference>
<keyword evidence="4 8" id="KW-0611">Plant defense</keyword>
<feature type="transmembrane region" description="Helical" evidence="9">
    <location>
        <begin position="361"/>
        <end position="385"/>
    </location>
</feature>
<feature type="transmembrane region" description="Helical" evidence="9">
    <location>
        <begin position="60"/>
        <end position="77"/>
    </location>
</feature>
<dbReference type="OrthoDB" id="1388414at2759"/>
<keyword evidence="5 8" id="KW-1133">Transmembrane helix</keyword>
<dbReference type="Pfam" id="PF03094">
    <property type="entry name" value="Mlo"/>
    <property type="match status" value="1"/>
</dbReference>
<evidence type="ECO:0000313" key="10">
    <source>
        <dbReference type="EMBL" id="KAF7801290.1"/>
    </source>
</evidence>
<organism evidence="10 11">
    <name type="scientific">Senna tora</name>
    <dbReference type="NCBI Taxonomy" id="362788"/>
    <lineage>
        <taxon>Eukaryota</taxon>
        <taxon>Viridiplantae</taxon>
        <taxon>Streptophyta</taxon>
        <taxon>Embryophyta</taxon>
        <taxon>Tracheophyta</taxon>
        <taxon>Spermatophyta</taxon>
        <taxon>Magnoliopsida</taxon>
        <taxon>eudicotyledons</taxon>
        <taxon>Gunneridae</taxon>
        <taxon>Pentapetalae</taxon>
        <taxon>rosids</taxon>
        <taxon>fabids</taxon>
        <taxon>Fabales</taxon>
        <taxon>Fabaceae</taxon>
        <taxon>Caesalpinioideae</taxon>
        <taxon>Cassia clade</taxon>
        <taxon>Senna</taxon>
    </lineage>
</organism>
<dbReference type="PANTHER" id="PTHR31942:SF54">
    <property type="entry name" value="MLO-LIKE PROTEIN 13"/>
    <property type="match status" value="1"/>
</dbReference>
<evidence type="ECO:0000256" key="4">
    <source>
        <dbReference type="ARBA" id="ARBA00022821"/>
    </source>
</evidence>
<sequence>MEEPNESLEYTPTWIVAVICTVIVFISLCVERALHKLGKLLERKNQEALFQALQKLKEELMLLGFISLLLTVSQNLISKICISPHLVTHMLPCKLPTESSKGSEHNLIFYDSIINTRRLLSSGSASDHCQKEGKVQLLALESLHHLHIFIFVLAVVHVVFCVTTMLLGGARIRQWKTWEDNIRKRKDIQTLHHHEFFKRHNEGYWRKAAVVGWLIAFCKQFYGSVTESDYITLRQGFIKEHCPSHPGFNFHKYIVRTLEIDFKKVVGISQQLSIFYPLQLVPVALCCDLFAAEYCRVAHLLLAGFSTGHKHIIARLGQESGQKRSQEEQAVGMMMTGSKKVPEATTRVKPSDEFFWFNRPFLVLDLIHFILFQNAFEIAFFFWIWCTYGFDSCIMEKIAYIIPRLIMGVIVQVLCSYSTLPLYTLVTQMGSRFKEGMFNDMVKSSLMTWVDGTRGGDSAETKRTITHRMVKDPKQDAQIAEEAIIMMEKEETSTSTIELHSIVEAPSSSQGPNTFTNMP</sequence>
<comment type="subcellular location">
    <subcellularLocation>
        <location evidence="1 8">Membrane</location>
        <topology evidence="1 8">Multi-pass membrane protein</topology>
    </subcellularLocation>
</comment>
<evidence type="ECO:0000256" key="7">
    <source>
        <dbReference type="ARBA" id="ARBA00023265"/>
    </source>
</evidence>
<protein>
    <recommendedName>
        <fullName evidence="8">MLO-like protein</fullName>
    </recommendedName>
</protein>
<comment type="similarity">
    <text evidence="2 8">Belongs to the MLO family.</text>
</comment>
<evidence type="ECO:0000256" key="5">
    <source>
        <dbReference type="ARBA" id="ARBA00022989"/>
    </source>
</evidence>
<dbReference type="GO" id="GO:0006952">
    <property type="term" value="P:defense response"/>
    <property type="evidence" value="ECO:0007669"/>
    <property type="project" value="UniProtKB-KW"/>
</dbReference>
<comment type="domain">
    <text evidence="8">The C-terminus contains a calmodulin-binding domain, which binds calmodulin in a calcium-dependent fashion.</text>
</comment>
<proteinExistence type="inferred from homology"/>
<dbReference type="EMBL" id="JAAIUW010000013">
    <property type="protein sequence ID" value="KAF7801290.1"/>
    <property type="molecule type" value="Genomic_DNA"/>
</dbReference>
<evidence type="ECO:0000256" key="6">
    <source>
        <dbReference type="ARBA" id="ARBA00023136"/>
    </source>
</evidence>
<comment type="function">
    <text evidence="8">May be involved in modulation of pathogen defense and leaf cell death.</text>
</comment>
<evidence type="ECO:0000313" key="11">
    <source>
        <dbReference type="Proteomes" id="UP000634136"/>
    </source>
</evidence>
<keyword evidence="8" id="KW-0112">Calmodulin-binding</keyword>
<evidence type="ECO:0000256" key="2">
    <source>
        <dbReference type="ARBA" id="ARBA00006574"/>
    </source>
</evidence>
<feature type="transmembrane region" description="Helical" evidence="9">
    <location>
        <begin position="405"/>
        <end position="426"/>
    </location>
</feature>
<feature type="transmembrane region" description="Helical" evidence="9">
    <location>
        <begin position="12"/>
        <end position="34"/>
    </location>
</feature>
<keyword evidence="7 8" id="KW-0568">Pathogenesis-related protein</keyword>
<evidence type="ECO:0000256" key="9">
    <source>
        <dbReference type="SAM" id="Phobius"/>
    </source>
</evidence>
<comment type="caution">
    <text evidence="10">The sequence shown here is derived from an EMBL/GenBank/DDBJ whole genome shotgun (WGS) entry which is preliminary data.</text>
</comment>
<dbReference type="Proteomes" id="UP000634136">
    <property type="component" value="Unassembled WGS sequence"/>
</dbReference>
<dbReference type="AlphaFoldDB" id="A0A834VYM0"/>
<gene>
    <name evidence="8" type="primary">MLO</name>
    <name evidence="10" type="ORF">G2W53_040401</name>
</gene>